<dbReference type="PANTHER" id="PTHR20935:SF1">
    <property type="entry name" value="SLL1549 PROTEIN"/>
    <property type="match status" value="1"/>
</dbReference>
<gene>
    <name evidence="2" type="ORF">LEP1GSC128_3739</name>
</gene>
<comment type="caution">
    <text evidence="2">The sequence shown here is derived from an EMBL/GenBank/DDBJ whole genome shotgun (WGS) entry which is preliminary data.</text>
</comment>
<dbReference type="Gene3D" id="3.40.50.1240">
    <property type="entry name" value="Phosphoglycerate mutase-like"/>
    <property type="match status" value="1"/>
</dbReference>
<dbReference type="PANTHER" id="PTHR20935">
    <property type="entry name" value="PHOSPHOGLYCERATE MUTASE-RELATED"/>
    <property type="match status" value="1"/>
</dbReference>
<dbReference type="CDD" id="cd07067">
    <property type="entry name" value="HP_PGM_like"/>
    <property type="match status" value="1"/>
</dbReference>
<evidence type="ECO:0000313" key="2">
    <source>
        <dbReference type="EMBL" id="EKP12605.1"/>
    </source>
</evidence>
<name>A0ABP2S063_LEPBO</name>
<evidence type="ECO:0000313" key="3">
    <source>
        <dbReference type="Proteomes" id="UP000002837"/>
    </source>
</evidence>
<dbReference type="Proteomes" id="UP000002837">
    <property type="component" value="Unassembled WGS sequence"/>
</dbReference>
<sequence length="169" mass="19426">MKQIHLFRHSKSDWETGFKSDHGRVLSKKGKKNAQSLRKYLEKIEFKIDLFLVSNSKRTVDTYKIITKSGALSSETKITEKLYESDSEDILTMIRGLNLKFKDVALLGHNPGIEEIANRLIRGNEDLSFSESVFFKFPTSGFLSIRIETESWKELGKVPGKIIRFWIPG</sequence>
<organism evidence="2 3">
    <name type="scientific">Leptospira borgpetersenii str. 200801926</name>
    <dbReference type="NCBI Taxonomy" id="1193009"/>
    <lineage>
        <taxon>Bacteria</taxon>
        <taxon>Pseudomonadati</taxon>
        <taxon>Spirochaetota</taxon>
        <taxon>Spirochaetia</taxon>
        <taxon>Leptospirales</taxon>
        <taxon>Leptospiraceae</taxon>
        <taxon>Leptospira</taxon>
    </lineage>
</organism>
<proteinExistence type="predicted"/>
<dbReference type="InterPro" id="IPR013078">
    <property type="entry name" value="His_Pase_superF_clade-1"/>
</dbReference>
<protein>
    <submittedName>
        <fullName evidence="2">Phosphohistidine phosphatase SixA</fullName>
    </submittedName>
</protein>
<dbReference type="InterPro" id="IPR051021">
    <property type="entry name" value="Mito_Ser/Thr_phosphatase"/>
</dbReference>
<keyword evidence="1" id="KW-0378">Hydrolase</keyword>
<dbReference type="EMBL" id="AKWJ02000028">
    <property type="protein sequence ID" value="EKP12605.1"/>
    <property type="molecule type" value="Genomic_DNA"/>
</dbReference>
<dbReference type="InterPro" id="IPR029033">
    <property type="entry name" value="His_PPase_superfam"/>
</dbReference>
<reference evidence="2" key="1">
    <citation type="submission" date="2012-09" db="EMBL/GenBank/DDBJ databases">
        <authorList>
            <person name="Harkins D.M."/>
            <person name="Durkin A.S."/>
            <person name="Brinkac L.M."/>
            <person name="Selengut J.D."/>
            <person name="Sanka R."/>
            <person name="DePew J."/>
            <person name="Purushe J."/>
            <person name="Picardeau M."/>
            <person name="Werts C."/>
            <person name="Goarant C."/>
            <person name="Vinetz J.M."/>
            <person name="Sutton G.G."/>
            <person name="Nelson W.C."/>
            <person name="Fouts D.E."/>
        </authorList>
    </citation>
    <scope>NUCLEOTIDE SEQUENCE [LARGE SCALE GENOMIC DNA]</scope>
    <source>
        <strain evidence="2">200801926</strain>
    </source>
</reference>
<keyword evidence="3" id="KW-1185">Reference proteome</keyword>
<accession>A0ABP2S063</accession>
<dbReference type="RefSeq" id="WP_002759127.1">
    <property type="nucleotide sequence ID" value="NZ_AKWJ02000028.1"/>
</dbReference>
<evidence type="ECO:0000256" key="1">
    <source>
        <dbReference type="ARBA" id="ARBA00022801"/>
    </source>
</evidence>
<dbReference type="SUPFAM" id="SSF53254">
    <property type="entry name" value="Phosphoglycerate mutase-like"/>
    <property type="match status" value="1"/>
</dbReference>
<dbReference type="Pfam" id="PF00300">
    <property type="entry name" value="His_Phos_1"/>
    <property type="match status" value="1"/>
</dbReference>